<proteinExistence type="predicted"/>
<evidence type="ECO:0000256" key="1">
    <source>
        <dbReference type="SAM" id="MobiDB-lite"/>
    </source>
</evidence>
<protein>
    <submittedName>
        <fullName evidence="2">Uncharacterized protein</fullName>
    </submittedName>
</protein>
<organism evidence="2 3">
    <name type="scientific">Glomus cerebriforme</name>
    <dbReference type="NCBI Taxonomy" id="658196"/>
    <lineage>
        <taxon>Eukaryota</taxon>
        <taxon>Fungi</taxon>
        <taxon>Fungi incertae sedis</taxon>
        <taxon>Mucoromycota</taxon>
        <taxon>Glomeromycotina</taxon>
        <taxon>Glomeromycetes</taxon>
        <taxon>Glomerales</taxon>
        <taxon>Glomeraceae</taxon>
        <taxon>Glomus</taxon>
    </lineage>
</organism>
<accession>A0A397S9V9</accession>
<dbReference type="EMBL" id="QKYT01001266">
    <property type="protein sequence ID" value="RIA79501.1"/>
    <property type="molecule type" value="Genomic_DNA"/>
</dbReference>
<dbReference type="OrthoDB" id="2411647at2759"/>
<keyword evidence="3" id="KW-1185">Reference proteome</keyword>
<dbReference type="Proteomes" id="UP000265703">
    <property type="component" value="Unassembled WGS sequence"/>
</dbReference>
<evidence type="ECO:0000313" key="3">
    <source>
        <dbReference type="Proteomes" id="UP000265703"/>
    </source>
</evidence>
<evidence type="ECO:0000313" key="2">
    <source>
        <dbReference type="EMBL" id="RIA79501.1"/>
    </source>
</evidence>
<feature type="region of interest" description="Disordered" evidence="1">
    <location>
        <begin position="1"/>
        <end position="24"/>
    </location>
</feature>
<gene>
    <name evidence="2" type="ORF">C1645_840537</name>
</gene>
<comment type="caution">
    <text evidence="2">The sequence shown here is derived from an EMBL/GenBank/DDBJ whole genome shotgun (WGS) entry which is preliminary data.</text>
</comment>
<name>A0A397S9V9_9GLOM</name>
<reference evidence="2 3" key="1">
    <citation type="submission" date="2018-06" db="EMBL/GenBank/DDBJ databases">
        <title>Comparative genomics reveals the genomic features of Rhizophagus irregularis, R. cerebriforme, R. diaphanum and Gigaspora rosea, and their symbiotic lifestyle signature.</title>
        <authorList>
            <person name="Morin E."/>
            <person name="San Clemente H."/>
            <person name="Chen E.C.H."/>
            <person name="De La Providencia I."/>
            <person name="Hainaut M."/>
            <person name="Kuo A."/>
            <person name="Kohler A."/>
            <person name="Murat C."/>
            <person name="Tang N."/>
            <person name="Roy S."/>
            <person name="Loubradou J."/>
            <person name="Henrissat B."/>
            <person name="Grigoriev I.V."/>
            <person name="Corradi N."/>
            <person name="Roux C."/>
            <person name="Martin F.M."/>
        </authorList>
    </citation>
    <scope>NUCLEOTIDE SEQUENCE [LARGE SCALE GENOMIC DNA]</scope>
    <source>
        <strain evidence="2 3">DAOM 227022</strain>
    </source>
</reference>
<dbReference type="AlphaFoldDB" id="A0A397S9V9"/>
<sequence>MNQTHSQTQVSNSENFPSSLVTTYSDSQDDNNFNVFPQSNLEQAFIANDFHETSQYGNIDRTQSVQSPQFIRAQTNHVHPTVFIYRTPNDFCQYRVNCKEISYDTVTYLLNKLREHNIQSNGNEFIFYYRQQYDARFYEVSCEIVSPLLINNCLNKNFFGVELQQNTEQEQLAFTFGQKENLEHYLKQYLSQYLLK</sequence>